<name>A0A921EQT7_9ACTN</name>
<dbReference type="Proteomes" id="UP000712713">
    <property type="component" value="Unassembled WGS sequence"/>
</dbReference>
<protein>
    <submittedName>
        <fullName evidence="1">Cation-binding protein</fullName>
    </submittedName>
</protein>
<dbReference type="AlphaFoldDB" id="A0A921EQT7"/>
<sequence length="65" mass="7512">MATSIDLHRPMSGDVIDLIIADHYLFEDLLRRMRNTHEDRDALRQAFMTLHVAHAEAEEEIVLPA</sequence>
<proteinExistence type="predicted"/>
<comment type="caution">
    <text evidence="1">The sequence shown here is derived from an EMBL/GenBank/DDBJ whole genome shotgun (WGS) entry which is preliminary data.</text>
</comment>
<gene>
    <name evidence="1" type="ORF">K8V15_08445</name>
</gene>
<feature type="non-terminal residue" evidence="1">
    <location>
        <position position="65"/>
    </location>
</feature>
<evidence type="ECO:0000313" key="1">
    <source>
        <dbReference type="EMBL" id="HJE51990.1"/>
    </source>
</evidence>
<organism evidence="1 2">
    <name type="scientific">Tessaracoccus flavescens</name>
    <dbReference type="NCBI Taxonomy" id="399497"/>
    <lineage>
        <taxon>Bacteria</taxon>
        <taxon>Bacillati</taxon>
        <taxon>Actinomycetota</taxon>
        <taxon>Actinomycetes</taxon>
        <taxon>Propionibacteriales</taxon>
        <taxon>Propionibacteriaceae</taxon>
        <taxon>Tessaracoccus</taxon>
    </lineage>
</organism>
<reference evidence="1" key="2">
    <citation type="submission" date="2021-09" db="EMBL/GenBank/DDBJ databases">
        <authorList>
            <person name="Gilroy R."/>
        </authorList>
    </citation>
    <scope>NUCLEOTIDE SEQUENCE</scope>
    <source>
        <strain evidence="1">ChiGjej3B3-7470</strain>
    </source>
</reference>
<reference evidence="1" key="1">
    <citation type="journal article" date="2021" name="PeerJ">
        <title>Extensive microbial diversity within the chicken gut microbiome revealed by metagenomics and culture.</title>
        <authorList>
            <person name="Gilroy R."/>
            <person name="Ravi A."/>
            <person name="Getino M."/>
            <person name="Pursley I."/>
            <person name="Horton D.L."/>
            <person name="Alikhan N.F."/>
            <person name="Baker D."/>
            <person name="Gharbi K."/>
            <person name="Hall N."/>
            <person name="Watson M."/>
            <person name="Adriaenssens E.M."/>
            <person name="Foster-Nyarko E."/>
            <person name="Jarju S."/>
            <person name="Secka A."/>
            <person name="Antonio M."/>
            <person name="Oren A."/>
            <person name="Chaudhuri R.R."/>
            <person name="La Ragione R."/>
            <person name="Hildebrand F."/>
            <person name="Pallen M.J."/>
        </authorList>
    </citation>
    <scope>NUCLEOTIDE SEQUENCE</scope>
    <source>
        <strain evidence="1">ChiGjej3B3-7470</strain>
    </source>
</reference>
<evidence type="ECO:0000313" key="2">
    <source>
        <dbReference type="Proteomes" id="UP000712713"/>
    </source>
</evidence>
<accession>A0A921EQT7</accession>
<dbReference type="EMBL" id="DYZF01000211">
    <property type="protein sequence ID" value="HJE51990.1"/>
    <property type="molecule type" value="Genomic_DNA"/>
</dbReference>